<dbReference type="eggNOG" id="COG3980">
    <property type="taxonomic scope" value="Bacteria"/>
</dbReference>
<dbReference type="SUPFAM" id="SSF53756">
    <property type="entry name" value="UDP-Glycosyltransferase/glycogen phosphorylase"/>
    <property type="match status" value="1"/>
</dbReference>
<dbReference type="Proteomes" id="UP000010482">
    <property type="component" value="Chromosome"/>
</dbReference>
<dbReference type="HOGENOM" id="CLU_023406_1_0_3"/>
<gene>
    <name evidence="4" type="ORF">Dacsa_2199</name>
</gene>
<dbReference type="PANTHER" id="PTHR21015:SF22">
    <property type="entry name" value="GLYCOSYLTRANSFERASE"/>
    <property type="match status" value="1"/>
</dbReference>
<dbReference type="PANTHER" id="PTHR21015">
    <property type="entry name" value="UDP-N-ACETYLGLUCOSAMINE--N-ACETYLMURAMYL-(PENTAPEPTIDE) PYROPHOSPHORYL-UNDECAPRENOL N-ACETYLGLUCOSAMINE TRANSFERASE 1"/>
    <property type="match status" value="1"/>
</dbReference>
<protein>
    <submittedName>
        <fullName evidence="4">Pseudaminic acid biosynthesis-associated protein PseG</fullName>
    </submittedName>
</protein>
<proteinExistence type="predicted"/>
<evidence type="ECO:0000256" key="1">
    <source>
        <dbReference type="PIRSR" id="PIRSR620023-1"/>
    </source>
</evidence>
<feature type="binding site" evidence="2">
    <location>
        <position position="265"/>
    </location>
    <ligand>
        <name>substrate</name>
    </ligand>
</feature>
<reference evidence="4" key="1">
    <citation type="submission" date="2012-04" db="EMBL/GenBank/DDBJ databases">
        <title>Finished genome of Dactylococcopsis salina PCC 8305.</title>
        <authorList>
            <consortium name="US DOE Joint Genome Institute"/>
            <person name="Gugger M."/>
            <person name="Coursin T."/>
            <person name="Rippka R."/>
            <person name="Tandeau De Marsac N."/>
            <person name="Huntemann M."/>
            <person name="Wei C.-L."/>
            <person name="Han J."/>
            <person name="Detter J.C."/>
            <person name="Han C."/>
            <person name="Tapia R."/>
            <person name="Daligault H."/>
            <person name="Chen A."/>
            <person name="Krypides N."/>
            <person name="Mavromatis K."/>
            <person name="Markowitz V."/>
            <person name="Szeto E."/>
            <person name="Ivanova N."/>
            <person name="Ovchinnikova G."/>
            <person name="Pagani I."/>
            <person name="Pati A."/>
            <person name="Goodwin L."/>
            <person name="Peters L."/>
            <person name="Pitluck S."/>
            <person name="Woyke T."/>
            <person name="Kerfeld C."/>
        </authorList>
    </citation>
    <scope>NUCLEOTIDE SEQUENCE [LARGE SCALE GENOMIC DNA]</scope>
    <source>
        <strain evidence="4">PCC 8305</strain>
    </source>
</reference>
<name>K9YVA3_DACS8</name>
<dbReference type="STRING" id="13035.Dacsa_2199"/>
<dbReference type="EMBL" id="CP003944">
    <property type="protein sequence ID" value="AFZ50819.1"/>
    <property type="molecule type" value="Genomic_DNA"/>
</dbReference>
<dbReference type="AlphaFoldDB" id="K9YVA3"/>
<feature type="active site" description="Proton acceptor" evidence="1">
    <location>
        <position position="23"/>
    </location>
</feature>
<dbReference type="Gene3D" id="3.40.50.2000">
    <property type="entry name" value="Glycogen Phosphorylase B"/>
    <property type="match status" value="1"/>
</dbReference>
<accession>K9YVA3</accession>
<feature type="domain" description="Glycosyl transferase family 28 C-terminal" evidence="3">
    <location>
        <begin position="191"/>
        <end position="329"/>
    </location>
</feature>
<evidence type="ECO:0000313" key="4">
    <source>
        <dbReference type="EMBL" id="AFZ50819.1"/>
    </source>
</evidence>
<evidence type="ECO:0000313" key="5">
    <source>
        <dbReference type="Proteomes" id="UP000010482"/>
    </source>
</evidence>
<evidence type="ECO:0000259" key="3">
    <source>
        <dbReference type="Pfam" id="PF04101"/>
    </source>
</evidence>
<sequence length="349" mass="38377">MITPTQFNLLFRVEASIAIGSGHLMRCLALAQAWQNVGGKAVFAVATDIGRLQTRLEAEAIAVRFLPVVTGSDEDGKETISVAKQLGVSWLIIDGYQFGGDYQAQLKAAGLNLLFIDDYGHAEHYYADLVLNQNLSADQSLYPHRETKTQLLLGTDYALLRREFWQWRNWKREIPATASKIFVTLGGGDPDNVTLKVMQALSTIEKEGLEAVVVVGGSNPHYDQLQAVAQASPFPIALKQNVTNMPEWMAWADLAIAAGGSTNWELAFMGLPSVIITVAENQSAIAQQLGKMGITVSLGWYHHLTINQLSATITNLLSDHRQRQQMSEKGRKLVDGLGSQRVIDQIMET</sequence>
<dbReference type="InterPro" id="IPR007235">
    <property type="entry name" value="Glyco_trans_28_C"/>
</dbReference>
<dbReference type="OrthoDB" id="9805604at2"/>
<dbReference type="InterPro" id="IPR020023">
    <property type="entry name" value="PseG"/>
</dbReference>
<dbReference type="GO" id="GO:0016758">
    <property type="term" value="F:hexosyltransferase activity"/>
    <property type="evidence" value="ECO:0007669"/>
    <property type="project" value="InterPro"/>
</dbReference>
<organism evidence="4 5">
    <name type="scientific">Dactylococcopsis salina (strain PCC 8305)</name>
    <name type="common">Myxobactron salinum</name>
    <dbReference type="NCBI Taxonomy" id="13035"/>
    <lineage>
        <taxon>Bacteria</taxon>
        <taxon>Bacillati</taxon>
        <taxon>Cyanobacteriota</taxon>
        <taxon>Cyanophyceae</taxon>
        <taxon>Nodosilineales</taxon>
        <taxon>Cymatolegaceae</taxon>
        <taxon>Dactylococcopsis</taxon>
    </lineage>
</organism>
<dbReference type="KEGG" id="dsl:Dacsa_2199"/>
<feature type="binding site" evidence="2">
    <location>
        <position position="161"/>
    </location>
    <ligand>
        <name>substrate</name>
    </ligand>
</feature>
<dbReference type="RefSeq" id="WP_015229812.1">
    <property type="nucleotide sequence ID" value="NC_019780.1"/>
</dbReference>
<keyword evidence="5" id="KW-1185">Reference proteome</keyword>
<dbReference type="NCBIfam" id="TIGR03590">
    <property type="entry name" value="PseG"/>
    <property type="match status" value="1"/>
</dbReference>
<dbReference type="PATRIC" id="fig|13035.3.peg.2496"/>
<evidence type="ECO:0000256" key="2">
    <source>
        <dbReference type="PIRSR" id="PIRSR620023-2"/>
    </source>
</evidence>
<dbReference type="Pfam" id="PF04101">
    <property type="entry name" value="Glyco_tran_28_C"/>
    <property type="match status" value="1"/>
</dbReference>
<dbReference type="Gene3D" id="3.40.50.11190">
    <property type="match status" value="1"/>
</dbReference>